<keyword evidence="3" id="KW-1185">Reference proteome</keyword>
<feature type="chain" id="PRO_5011997406" evidence="1">
    <location>
        <begin position="30"/>
        <end position="328"/>
    </location>
</feature>
<evidence type="ECO:0000313" key="2">
    <source>
        <dbReference type="EMBL" id="PCE40857.1"/>
    </source>
</evidence>
<dbReference type="KEGG" id="rdi:CMV14_22495"/>
<proteinExistence type="predicted"/>
<sequence length="328" mass="36412">MGGNRVKLANRLNLFGVAALLALPANASAETARSLQREFPKLETAKSAINLRELQSGGVPRDGIPAILDPQFLPVSEATELGSDEPVIFLSGTCGAYAFPYRILIWHEIVHHDQCGVPVAVTFCPLCNTSMVFDRRVEGVVLSFGTSGRLRHSDLVMYDHQTESLWQQFTGEAIVGRQVGKTLAAVPARIESWQRFREEFPDGRVLVPPSWGRSAYGRTPYEGYDSAPSPFLFQGRMPRGIDPMARVVRVGTRAWSLAWLRKNSPVETMDGLRLEWREGQNSALDRALISRGRDIGNVRVTREGADVAFSVDFAFAYRAFYPQGELVK</sequence>
<dbReference type="Pfam" id="PF11376">
    <property type="entry name" value="DUF3179"/>
    <property type="match status" value="1"/>
</dbReference>
<dbReference type="AlphaFoldDB" id="A0A2A4FRQ9"/>
<protein>
    <submittedName>
        <fullName evidence="2">DUF3179 domain-containing protein</fullName>
    </submittedName>
</protein>
<reference evidence="2 3" key="1">
    <citation type="submission" date="2017-09" db="EMBL/GenBank/DDBJ databases">
        <title>The Catabolism of 3,6-Dichlorosalicylic acid is Initiated by the Cytochrome P450 Monooxygenase DsmABC in Rhizorhabdus dicambivorans Ndbn-20.</title>
        <authorList>
            <person name="Na L."/>
        </authorList>
    </citation>
    <scope>NUCLEOTIDE SEQUENCE [LARGE SCALE GENOMIC DNA]</scope>
    <source>
        <strain evidence="2 3">Ndbn-20m</strain>
    </source>
</reference>
<dbReference type="EMBL" id="NWUF01000022">
    <property type="protein sequence ID" value="PCE40857.1"/>
    <property type="molecule type" value="Genomic_DNA"/>
</dbReference>
<organism evidence="2 3">
    <name type="scientific">Rhizorhabdus dicambivorans</name>
    <dbReference type="NCBI Taxonomy" id="1850238"/>
    <lineage>
        <taxon>Bacteria</taxon>
        <taxon>Pseudomonadati</taxon>
        <taxon>Pseudomonadota</taxon>
        <taxon>Alphaproteobacteria</taxon>
        <taxon>Sphingomonadales</taxon>
        <taxon>Sphingomonadaceae</taxon>
        <taxon>Rhizorhabdus</taxon>
    </lineage>
</organism>
<accession>A0A2A4FRQ9</accession>
<name>A0A2A4FRQ9_9SPHN</name>
<comment type="caution">
    <text evidence="2">The sequence shown here is derived from an EMBL/GenBank/DDBJ whole genome shotgun (WGS) entry which is preliminary data.</text>
</comment>
<gene>
    <name evidence="2" type="ORF">COO09_18430</name>
</gene>
<dbReference type="OrthoDB" id="9806357at2"/>
<evidence type="ECO:0000256" key="1">
    <source>
        <dbReference type="SAM" id="SignalP"/>
    </source>
</evidence>
<evidence type="ECO:0000313" key="3">
    <source>
        <dbReference type="Proteomes" id="UP000218934"/>
    </source>
</evidence>
<dbReference type="InterPro" id="IPR021516">
    <property type="entry name" value="DUF3179"/>
</dbReference>
<dbReference type="Proteomes" id="UP000218934">
    <property type="component" value="Unassembled WGS sequence"/>
</dbReference>
<keyword evidence="1" id="KW-0732">Signal</keyword>
<feature type="signal peptide" evidence="1">
    <location>
        <begin position="1"/>
        <end position="29"/>
    </location>
</feature>